<dbReference type="PANTHER" id="PTHR11783">
    <property type="entry name" value="SULFOTRANSFERASE SULT"/>
    <property type="match status" value="1"/>
</dbReference>
<comment type="similarity">
    <text evidence="1 3">Belongs to the sulfotransferase 1 family.</text>
</comment>
<reference evidence="5" key="1">
    <citation type="submission" date="2023-05" db="EMBL/GenBank/DDBJ databases">
        <authorList>
            <person name="Stuckert A."/>
        </authorList>
    </citation>
    <scope>NUCLEOTIDE SEQUENCE</scope>
</reference>
<evidence type="ECO:0000313" key="6">
    <source>
        <dbReference type="Proteomes" id="UP001162483"/>
    </source>
</evidence>
<organism evidence="5 6">
    <name type="scientific">Staurois parvus</name>
    <dbReference type="NCBI Taxonomy" id="386267"/>
    <lineage>
        <taxon>Eukaryota</taxon>
        <taxon>Metazoa</taxon>
        <taxon>Chordata</taxon>
        <taxon>Craniata</taxon>
        <taxon>Vertebrata</taxon>
        <taxon>Euteleostomi</taxon>
        <taxon>Amphibia</taxon>
        <taxon>Batrachia</taxon>
        <taxon>Anura</taxon>
        <taxon>Neobatrachia</taxon>
        <taxon>Ranoidea</taxon>
        <taxon>Ranidae</taxon>
        <taxon>Staurois</taxon>
    </lineage>
</organism>
<dbReference type="Proteomes" id="UP001162483">
    <property type="component" value="Unassembled WGS sequence"/>
</dbReference>
<protein>
    <recommendedName>
        <fullName evidence="3">Sulfotransferase</fullName>
        <ecNumber evidence="3">2.8.2.-</ecNumber>
    </recommendedName>
</protein>
<evidence type="ECO:0000256" key="3">
    <source>
        <dbReference type="RuleBase" id="RU361155"/>
    </source>
</evidence>
<dbReference type="EC" id="2.8.2.-" evidence="3"/>
<comment type="caution">
    <text evidence="5">The sequence shown here is derived from an EMBL/GenBank/DDBJ whole genome shotgun (WGS) entry which is preliminary data.</text>
</comment>
<evidence type="ECO:0000256" key="1">
    <source>
        <dbReference type="ARBA" id="ARBA00005771"/>
    </source>
</evidence>
<gene>
    <name evidence="5" type="ORF">SPARVUS_LOCUS4710940</name>
</gene>
<accession>A0ABN9CE86</accession>
<evidence type="ECO:0000313" key="5">
    <source>
        <dbReference type="EMBL" id="CAI9557462.1"/>
    </source>
</evidence>
<dbReference type="Pfam" id="PF00685">
    <property type="entry name" value="Sulfotransfer_1"/>
    <property type="match status" value="1"/>
</dbReference>
<name>A0ABN9CE86_9NEOB</name>
<keyword evidence="2 3" id="KW-0808">Transferase</keyword>
<dbReference type="Gene3D" id="3.40.50.300">
    <property type="entry name" value="P-loop containing nucleotide triphosphate hydrolases"/>
    <property type="match status" value="1"/>
</dbReference>
<dbReference type="EMBL" id="CATNWA010009141">
    <property type="protein sequence ID" value="CAI9557462.1"/>
    <property type="molecule type" value="Genomic_DNA"/>
</dbReference>
<evidence type="ECO:0000259" key="4">
    <source>
        <dbReference type="Pfam" id="PF00685"/>
    </source>
</evidence>
<evidence type="ECO:0000256" key="2">
    <source>
        <dbReference type="ARBA" id="ARBA00022679"/>
    </source>
</evidence>
<dbReference type="SUPFAM" id="SSF52540">
    <property type="entry name" value="P-loop containing nucleoside triphosphate hydrolases"/>
    <property type="match status" value="1"/>
</dbReference>
<proteinExistence type="inferred from homology"/>
<dbReference type="InterPro" id="IPR000863">
    <property type="entry name" value="Sulfotransferase_dom"/>
</dbReference>
<dbReference type="InterPro" id="IPR027417">
    <property type="entry name" value="P-loop_NTPase"/>
</dbReference>
<feature type="domain" description="Sulfotransferase" evidence="4">
    <location>
        <begin position="2"/>
        <end position="152"/>
    </location>
</feature>
<keyword evidence="6" id="KW-1185">Reference proteome</keyword>
<sequence>MFRNPKDTAVSLFHFYNNNPMLPNYNSFDEFFSDFMSGKVIWGSYFDHAVAWNKQLDSDTVLLMTYEDMKEDLEGSIKKISDFFSMPLTEEQVKAIADKGTFKSMKENSKNTHGEIGNAIFRKGDVGDWKNYFSEAQSEEMDAEFEKSLAGTKLGEVLKYNIYCKG</sequence>